<feature type="region of interest" description="Disordered" evidence="2">
    <location>
        <begin position="912"/>
        <end position="933"/>
    </location>
</feature>
<gene>
    <name evidence="4" type="ORF">EO244_16630</name>
</gene>
<sequence>KKAINLSNDAGDSYGVLKNDAGKLLWQGEDVYTALNANKSNVDWTAKELRAFGNFRADENAVFAKLIQLNNNQSIQGQINGQSTYGNMLAMGIDNYAQVGNSLNTEGVKLYSKGNQLKLTIDGNGSTTYGNHSVTGEVRIDTTRLAKGVLCLNSDDWIKHTAGANEGWEIVSDGTKDLEILRNIGIINHRDTTFKGVIGTAPFISGIGGKGTWRISQDANAELDNLDLREGLTCNTFTNNKINISNGDLIVSDTDTIEYVDGNILYFSKEQPFRVGDVLRCQGSSSPGNIKSYYITVESEGTSQSRTDEEGELMKYITFTDKTGSGTIEVDDILLRWNSSDTDRKGLLYMSSSSTYAPFYDVIYDGQTKARFGRLDGITSTTGKVLSGYGLWAQNGFFEGWINAKEGLIANCKINSDSVSTSGWILNSDGSGNLANGAIAWDINGKTILGSGVTLQWEHLSAESQVNLVGPQGVKGDSGTDGVTTYTWIKYADNSSGSGLSNSPVGKEYIGFAYNKTSATESDNAADYTWSLVKGDKGDTGVKGESGADGVTTYTWIKYSDSADGTNLYDTPNSNTLYIGIATNKTSSTESTNKADYKWSLFKGDKGDTGSTGPEGPQGVKGDPGNDGVTTYTWIKYADSSSGSGLSNSPVGKEYIGFAYNKTSATESNNAADYTWSLVKGDKGDTGVKGESGADGVTTYTWIKYSDSADGINLYDTPNSNTLYIGIATNKTSSTESTNKADYKWSLFKGDKGDTGSTGPEGPQGVKGDPGNDGVTTYTWIKYADNLSGSGLSNSPVGKEYIGFAYNKTSATESNNAADYTWSLVKGDKGDTGVKGESGADGVTTYTWIKYSDSADGINLYDTPNSNTLYIGIATNKTSSTESTNKADYKWSLFKGDKGDQGIQGLRGIQGLQGPQGLKGERGVQGPVGPTPTADEIKTTIISHAGVITPEIRSNLIGVNKLNADHIDATSLHVGAGGITLDSRAVLNWDNLGADARNNLKGADGISWAEPIGGISKGGSFTSKGILLNTYPNPGDSNVGELYIYGGNFHWNNVDYTVPSGNCMTACEGGAHLGKKYIVFIGSDQARFTWSGSYPACQKHFEVCKYEGGIWYAMPDNSTWQAFTPNANDVIVAEVNVTANSFENLNYYMTLKGTDGQNGQDGATGATGAQGPIGATGATGAIGPKGATGSQGPQGIQGSQGPQGERGLQGIQGIRGIQGPVGPVPTSNDIKTTIINEAAVITPAIAANFVGTNRLDASHINTGSITSLGAVTGGSFNLGNGKFKVDANGKLTATDATINGTITSSYGTIGGFNISGSGIASTDDNFSYIITRNPTGTLDARIGASVFAPSSGASGVGYFCNTKTNAFGTNYGLVVKASNDGSYGKAIALDVIGDIRASGDISANSDKRLKKNIKPVKSALDNLLKLNPVTFKWKTKDDERIKHGFIAQEVEEIYPELVNTNEEDGIKSVNYIGMISELVATVQEQQKQIIELKERVDNYDITK</sequence>
<keyword evidence="1" id="KW-0175">Coiled coil</keyword>
<proteinExistence type="predicted"/>
<dbReference type="Pfam" id="PF01391">
    <property type="entry name" value="Collagen"/>
    <property type="match status" value="1"/>
</dbReference>
<evidence type="ECO:0000259" key="3">
    <source>
        <dbReference type="PROSITE" id="PS51688"/>
    </source>
</evidence>
<dbReference type="InterPro" id="IPR036388">
    <property type="entry name" value="WH-like_DNA-bd_sf"/>
</dbReference>
<dbReference type="GO" id="GO:0030198">
    <property type="term" value="P:extracellular matrix organization"/>
    <property type="evidence" value="ECO:0007669"/>
    <property type="project" value="TreeGrafter"/>
</dbReference>
<dbReference type="GO" id="GO:0005615">
    <property type="term" value="C:extracellular space"/>
    <property type="evidence" value="ECO:0007669"/>
    <property type="project" value="TreeGrafter"/>
</dbReference>
<protein>
    <recommendedName>
        <fullName evidence="3">Peptidase S74 domain-containing protein</fullName>
    </recommendedName>
</protein>
<evidence type="ECO:0000256" key="1">
    <source>
        <dbReference type="SAM" id="Coils"/>
    </source>
</evidence>
<accession>A0A4V1MZP7</accession>
<dbReference type="GO" id="GO:0030020">
    <property type="term" value="F:extracellular matrix structural constituent conferring tensile strength"/>
    <property type="evidence" value="ECO:0007669"/>
    <property type="project" value="TreeGrafter"/>
</dbReference>
<feature type="domain" description="Peptidase S74" evidence="3">
    <location>
        <begin position="1405"/>
        <end position="1496"/>
    </location>
</feature>
<comment type="caution">
    <text evidence="4">The sequence shown here is derived from an EMBL/GenBank/DDBJ whole genome shotgun (WGS) entry which is preliminary data.</text>
</comment>
<name>A0A4V1MZP7_9BACT</name>
<evidence type="ECO:0000313" key="4">
    <source>
        <dbReference type="EMBL" id="RXQ87185.1"/>
    </source>
</evidence>
<feature type="region of interest" description="Disordered" evidence="2">
    <location>
        <begin position="1183"/>
        <end position="1208"/>
    </location>
</feature>
<dbReference type="EMBL" id="SAXA01000028">
    <property type="protein sequence ID" value="RXQ87185.1"/>
    <property type="molecule type" value="Genomic_DNA"/>
</dbReference>
<dbReference type="Pfam" id="PF13884">
    <property type="entry name" value="Peptidase_S74"/>
    <property type="match status" value="1"/>
</dbReference>
<dbReference type="PROSITE" id="PS51688">
    <property type="entry name" value="ICA"/>
    <property type="match status" value="1"/>
</dbReference>
<keyword evidence="5" id="KW-1185">Reference proteome</keyword>
<dbReference type="InterPro" id="IPR050149">
    <property type="entry name" value="Collagen_superfamily"/>
</dbReference>
<dbReference type="Proteomes" id="UP000289703">
    <property type="component" value="Unassembled WGS sequence"/>
</dbReference>
<dbReference type="PANTHER" id="PTHR24023">
    <property type="entry name" value="COLLAGEN ALPHA"/>
    <property type="match status" value="1"/>
</dbReference>
<dbReference type="InterPro" id="IPR008160">
    <property type="entry name" value="Collagen"/>
</dbReference>
<dbReference type="PANTHER" id="PTHR24023:SF1082">
    <property type="entry name" value="COLLAGEN TRIPLE HELIX REPEAT"/>
    <property type="match status" value="1"/>
</dbReference>
<dbReference type="GO" id="GO:0031012">
    <property type="term" value="C:extracellular matrix"/>
    <property type="evidence" value="ECO:0007669"/>
    <property type="project" value="TreeGrafter"/>
</dbReference>
<feature type="non-terminal residue" evidence="4">
    <location>
        <position position="1"/>
    </location>
</feature>
<feature type="region of interest" description="Disordered" evidence="2">
    <location>
        <begin position="606"/>
        <end position="625"/>
    </location>
</feature>
<feature type="coiled-coil region" evidence="1">
    <location>
        <begin position="1475"/>
        <end position="1502"/>
    </location>
</feature>
<reference evidence="4 5" key="1">
    <citation type="submission" date="2019-01" db="EMBL/GenBank/DDBJ databases">
        <title>Ancylomarina salipaludis sp. nov., isolated from a salt marsh.</title>
        <authorList>
            <person name="Yoon J.-H."/>
        </authorList>
    </citation>
    <scope>NUCLEOTIDE SEQUENCE [LARGE SCALE GENOMIC DNA]</scope>
    <source>
        <strain evidence="4 5">SHSM-M15</strain>
    </source>
</reference>
<evidence type="ECO:0000313" key="5">
    <source>
        <dbReference type="Proteomes" id="UP000289703"/>
    </source>
</evidence>
<organism evidence="4 5">
    <name type="scientific">Ancylomarina salipaludis</name>
    <dbReference type="NCBI Taxonomy" id="2501299"/>
    <lineage>
        <taxon>Bacteria</taxon>
        <taxon>Pseudomonadati</taxon>
        <taxon>Bacteroidota</taxon>
        <taxon>Bacteroidia</taxon>
        <taxon>Marinilabiliales</taxon>
        <taxon>Marinifilaceae</taxon>
        <taxon>Ancylomarina</taxon>
    </lineage>
</organism>
<feature type="region of interest" description="Disordered" evidence="2">
    <location>
        <begin position="752"/>
        <end position="771"/>
    </location>
</feature>
<evidence type="ECO:0000256" key="2">
    <source>
        <dbReference type="SAM" id="MobiDB-lite"/>
    </source>
</evidence>
<dbReference type="InterPro" id="IPR030392">
    <property type="entry name" value="S74_ICA"/>
</dbReference>
<dbReference type="RefSeq" id="WP_206734597.1">
    <property type="nucleotide sequence ID" value="NZ_SAXA01000028.1"/>
</dbReference>
<dbReference type="Gene3D" id="1.10.10.10">
    <property type="entry name" value="Winged helix-like DNA-binding domain superfamily/Winged helix DNA-binding domain"/>
    <property type="match status" value="1"/>
</dbReference>